<keyword evidence="3" id="KW-0418">Kinase</keyword>
<dbReference type="AlphaFoldDB" id="A0A511KR06"/>
<dbReference type="Gene3D" id="1.10.510.10">
    <property type="entry name" value="Transferase(Phosphotransferase) domain 1"/>
    <property type="match status" value="1"/>
</dbReference>
<dbReference type="PROSITE" id="PS50011">
    <property type="entry name" value="PROTEIN_KINASE_DOM"/>
    <property type="match status" value="1"/>
</dbReference>
<gene>
    <name evidence="3" type="ORF">Rt10032_c18g5971</name>
</gene>
<evidence type="ECO:0000259" key="2">
    <source>
        <dbReference type="PROSITE" id="PS50011"/>
    </source>
</evidence>
<evidence type="ECO:0000313" key="3">
    <source>
        <dbReference type="EMBL" id="GEM11954.1"/>
    </source>
</evidence>
<dbReference type="SUPFAM" id="SSF56112">
    <property type="entry name" value="Protein kinase-like (PK-like)"/>
    <property type="match status" value="1"/>
</dbReference>
<accession>A0A511KR06</accession>
<proteinExistence type="predicted"/>
<dbReference type="InterPro" id="IPR052396">
    <property type="entry name" value="Meiotic_Drive_Suppr_Kinase"/>
</dbReference>
<protein>
    <submittedName>
        <fullName evidence="3">Serine/threonine-protein kinase-like protein</fullName>
    </submittedName>
</protein>
<dbReference type="Proteomes" id="UP000321518">
    <property type="component" value="Unassembled WGS sequence"/>
</dbReference>
<feature type="compositionally biased region" description="Basic and acidic residues" evidence="1">
    <location>
        <begin position="11"/>
        <end position="21"/>
    </location>
</feature>
<dbReference type="GO" id="GO:0004672">
    <property type="term" value="F:protein kinase activity"/>
    <property type="evidence" value="ECO:0007669"/>
    <property type="project" value="InterPro"/>
</dbReference>
<dbReference type="PROSITE" id="PS00109">
    <property type="entry name" value="PROTEIN_KINASE_TYR"/>
    <property type="match status" value="1"/>
</dbReference>
<keyword evidence="3" id="KW-0808">Transferase</keyword>
<comment type="caution">
    <text evidence="3">The sequence shown here is derived from an EMBL/GenBank/DDBJ whole genome shotgun (WGS) entry which is preliminary data.</text>
</comment>
<dbReference type="Pfam" id="PF00069">
    <property type="entry name" value="Pkinase"/>
    <property type="match status" value="1"/>
</dbReference>
<feature type="compositionally biased region" description="Low complexity" evidence="1">
    <location>
        <begin position="42"/>
        <end position="52"/>
    </location>
</feature>
<feature type="domain" description="Protein kinase" evidence="2">
    <location>
        <begin position="100"/>
        <end position="278"/>
    </location>
</feature>
<evidence type="ECO:0000313" key="4">
    <source>
        <dbReference type="Proteomes" id="UP000321518"/>
    </source>
</evidence>
<dbReference type="PANTHER" id="PTHR37171">
    <property type="entry name" value="SERINE/THREONINE-PROTEIN KINASE YRZF-RELATED"/>
    <property type="match status" value="1"/>
</dbReference>
<sequence>MGESSDSVEEDATKKEERDAAESPPPASPKVEPTHGSLFETSSSVPASPDVVSNTSSLVVDGLLFHRIGAQTSATSPPSLLHSSLNCTLHTSPPSSTPTIILDLVPGRGRAGDVYSDSTGLLAVKLIEPREDDVYNALYDSDACEAIRRYESRLQEAIREVAAYQKLQACRFVPAFYGCFERVDEDSYRNLMLVMERVAGNHIAEEDLPKLINMIEYAVRAVHRYGVLHGDVRPANILLAQYKIVLVDFGRSRLDPDASQAEMETSRVRYLQRWAIKM</sequence>
<feature type="region of interest" description="Disordered" evidence="1">
    <location>
        <begin position="1"/>
        <end position="52"/>
    </location>
</feature>
<name>A0A511KR06_RHOTO</name>
<dbReference type="PANTHER" id="PTHR37171:SF1">
    <property type="entry name" value="SERINE_THREONINE-PROTEIN KINASE YRZF-RELATED"/>
    <property type="match status" value="1"/>
</dbReference>
<dbReference type="InterPro" id="IPR000719">
    <property type="entry name" value="Prot_kinase_dom"/>
</dbReference>
<dbReference type="EMBL" id="BJWK01000018">
    <property type="protein sequence ID" value="GEM11954.1"/>
    <property type="molecule type" value="Genomic_DNA"/>
</dbReference>
<organism evidence="3 4">
    <name type="scientific">Rhodotorula toruloides</name>
    <name type="common">Yeast</name>
    <name type="synonym">Rhodosporidium toruloides</name>
    <dbReference type="NCBI Taxonomy" id="5286"/>
    <lineage>
        <taxon>Eukaryota</taxon>
        <taxon>Fungi</taxon>
        <taxon>Dikarya</taxon>
        <taxon>Basidiomycota</taxon>
        <taxon>Pucciniomycotina</taxon>
        <taxon>Microbotryomycetes</taxon>
        <taxon>Sporidiobolales</taxon>
        <taxon>Sporidiobolaceae</taxon>
        <taxon>Rhodotorula</taxon>
    </lineage>
</organism>
<evidence type="ECO:0000256" key="1">
    <source>
        <dbReference type="SAM" id="MobiDB-lite"/>
    </source>
</evidence>
<dbReference type="InterPro" id="IPR011009">
    <property type="entry name" value="Kinase-like_dom_sf"/>
</dbReference>
<feature type="compositionally biased region" description="Acidic residues" evidence="1">
    <location>
        <begin position="1"/>
        <end position="10"/>
    </location>
</feature>
<reference evidence="3 4" key="1">
    <citation type="submission" date="2019-07" db="EMBL/GenBank/DDBJ databases">
        <title>Rhodotorula toruloides NBRC10032 genome sequencing.</title>
        <authorList>
            <person name="Shida Y."/>
            <person name="Takaku H."/>
            <person name="Ogasawara W."/>
            <person name="Mori K."/>
        </authorList>
    </citation>
    <scope>NUCLEOTIDE SEQUENCE [LARGE SCALE GENOMIC DNA]</scope>
    <source>
        <strain evidence="3 4">NBRC10032</strain>
    </source>
</reference>
<dbReference type="OrthoDB" id="3260955at2759"/>
<dbReference type="GO" id="GO:0005524">
    <property type="term" value="F:ATP binding"/>
    <property type="evidence" value="ECO:0007669"/>
    <property type="project" value="InterPro"/>
</dbReference>
<dbReference type="InterPro" id="IPR008266">
    <property type="entry name" value="Tyr_kinase_AS"/>
</dbReference>